<dbReference type="EMBL" id="BSPB01000013">
    <property type="protein sequence ID" value="GLS14531.1"/>
    <property type="molecule type" value="Genomic_DNA"/>
</dbReference>
<feature type="domain" description="Leucine-binding protein" evidence="3">
    <location>
        <begin position="42"/>
        <end position="387"/>
    </location>
</feature>
<comment type="caution">
    <text evidence="4">The sequence shown here is derived from an EMBL/GenBank/DDBJ whole genome shotgun (WGS) entry which is preliminary data.</text>
</comment>
<dbReference type="InterPro" id="IPR028081">
    <property type="entry name" value="Leu-bd"/>
</dbReference>
<dbReference type="InterPro" id="IPR006311">
    <property type="entry name" value="TAT_signal"/>
</dbReference>
<dbReference type="Gene3D" id="3.40.50.2300">
    <property type="match status" value="2"/>
</dbReference>
<dbReference type="RefSeq" id="WP_284307641.1">
    <property type="nucleotide sequence ID" value="NZ_BSPB01000013.1"/>
</dbReference>
<evidence type="ECO:0000259" key="3">
    <source>
        <dbReference type="Pfam" id="PF13458"/>
    </source>
</evidence>
<dbReference type="PANTHER" id="PTHR30483">
    <property type="entry name" value="LEUCINE-SPECIFIC-BINDING PROTEIN"/>
    <property type="match status" value="1"/>
</dbReference>
<dbReference type="SUPFAM" id="SSF53822">
    <property type="entry name" value="Periplasmic binding protein-like I"/>
    <property type="match status" value="1"/>
</dbReference>
<evidence type="ECO:0000313" key="4">
    <source>
        <dbReference type="EMBL" id="GLS14531.1"/>
    </source>
</evidence>
<organism evidence="4 5">
    <name type="scientific">Hydrogenophaga electricum</name>
    <dbReference type="NCBI Taxonomy" id="1230953"/>
    <lineage>
        <taxon>Bacteria</taxon>
        <taxon>Pseudomonadati</taxon>
        <taxon>Pseudomonadota</taxon>
        <taxon>Betaproteobacteria</taxon>
        <taxon>Burkholderiales</taxon>
        <taxon>Comamonadaceae</taxon>
        <taxon>Hydrogenophaga</taxon>
    </lineage>
</organism>
<dbReference type="InterPro" id="IPR028082">
    <property type="entry name" value="Peripla_BP_I"/>
</dbReference>
<name>A0ABQ6C2F6_9BURK</name>
<proteinExistence type="inferred from homology"/>
<dbReference type="Pfam" id="PF13458">
    <property type="entry name" value="Peripla_BP_6"/>
    <property type="match status" value="1"/>
</dbReference>
<dbReference type="PROSITE" id="PS51318">
    <property type="entry name" value="TAT"/>
    <property type="match status" value="1"/>
</dbReference>
<dbReference type="InterPro" id="IPR051010">
    <property type="entry name" value="BCAA_transport"/>
</dbReference>
<keyword evidence="5" id="KW-1185">Reference proteome</keyword>
<evidence type="ECO:0000256" key="1">
    <source>
        <dbReference type="ARBA" id="ARBA00010062"/>
    </source>
</evidence>
<sequence>MPLPAPLSRRRLLAWLASGLPAAGIAGLGGVAPGVRAQARREVRLAFIDPLSGPAGDIGRNSLRSWQFLAEKLGGNAHPAGLQLRVAGFDNKASPQESLNALKAAIDHGFRYIVQGNGSGVSAALSEAIVRHNGRFPRQQVLLINYAAMDPALTSERCTPWHFRVDADTAMKMRAMTRFIAGHTEWRRIYLINQNYAHGQQFSRWFRTEMAHQSAYVEVVGDELHPPFARQDFGPYVDRCLASGAQALATGNWGVDMLGLVKALHQRGACIPLFGYYPSLNGTPAALAAGGERLPVYQVATGHTNLPGPMRPLAAEFRRRYGEDLVVHAAYDGVRMLLQAMHDAASTDVERVGVRLENLVFEGFNGPVRMRAQDHQLQTGLFISRWQHTDAAHPVGAEGTDYTFAPVAYLAPEQASVGTACRMLRG</sequence>
<comment type="similarity">
    <text evidence="1">Belongs to the leucine-binding protein family.</text>
</comment>
<keyword evidence="2" id="KW-0732">Signal</keyword>
<protein>
    <submittedName>
        <fullName evidence="4">Branched-chain amino acid ABC transporter substrate-binding protein</fullName>
    </submittedName>
</protein>
<evidence type="ECO:0000256" key="2">
    <source>
        <dbReference type="ARBA" id="ARBA00022729"/>
    </source>
</evidence>
<evidence type="ECO:0000313" key="5">
    <source>
        <dbReference type="Proteomes" id="UP001156903"/>
    </source>
</evidence>
<accession>A0ABQ6C2F6</accession>
<reference evidence="5" key="1">
    <citation type="journal article" date="2019" name="Int. J. Syst. Evol. Microbiol.">
        <title>The Global Catalogue of Microorganisms (GCM) 10K type strain sequencing project: providing services to taxonomists for standard genome sequencing and annotation.</title>
        <authorList>
            <consortium name="The Broad Institute Genomics Platform"/>
            <consortium name="The Broad Institute Genome Sequencing Center for Infectious Disease"/>
            <person name="Wu L."/>
            <person name="Ma J."/>
        </authorList>
    </citation>
    <scope>NUCLEOTIDE SEQUENCE [LARGE SCALE GENOMIC DNA]</scope>
    <source>
        <strain evidence="5">NBRC 109341</strain>
    </source>
</reference>
<gene>
    <name evidence="4" type="ORF">GCM10007935_19620</name>
</gene>
<dbReference type="Proteomes" id="UP001156903">
    <property type="component" value="Unassembled WGS sequence"/>
</dbReference>
<dbReference type="PANTHER" id="PTHR30483:SF6">
    <property type="entry name" value="PERIPLASMIC BINDING PROTEIN OF ABC TRANSPORTER FOR NATURAL AMINO ACIDS"/>
    <property type="match status" value="1"/>
</dbReference>